<accession>A0A840QDG9</accession>
<comment type="caution">
    <text evidence="2">The sequence shown here is derived from an EMBL/GenBank/DDBJ whole genome shotgun (WGS) entry which is preliminary data.</text>
</comment>
<keyword evidence="3" id="KW-1185">Reference proteome</keyword>
<feature type="domain" description="DUF6879" evidence="1">
    <location>
        <begin position="85"/>
        <end position="245"/>
    </location>
</feature>
<reference evidence="2 3" key="1">
    <citation type="submission" date="2020-08" db="EMBL/GenBank/DDBJ databases">
        <title>Sequencing the genomes of 1000 actinobacteria strains.</title>
        <authorList>
            <person name="Klenk H.-P."/>
        </authorList>
    </citation>
    <scope>NUCLEOTIDE SEQUENCE [LARGE SCALE GENOMIC DNA]</scope>
    <source>
        <strain evidence="2 3">DSM 45584</strain>
    </source>
</reference>
<dbReference type="RefSeq" id="WP_246470828.1">
    <property type="nucleotide sequence ID" value="NZ_JACHIW010000001.1"/>
</dbReference>
<proteinExistence type="predicted"/>
<protein>
    <recommendedName>
        <fullName evidence="1">DUF6879 domain-containing protein</fullName>
    </recommendedName>
</protein>
<dbReference type="InterPro" id="IPR049244">
    <property type="entry name" value="DUF6879"/>
</dbReference>
<sequence length="249" mass="28006">MRLRKVSGCDDDECPAVYLSDRGTAVIQGERVTEAEGLTLRKGETAVELPPDILLDAVVALAESGSAETVQRLTGGAEVLVAGERLRDRFTGCERSAWRFECQPTYTIAREQENLRRFRAGEPKPAGRNASWHARVRSLVSAGKIIGRVRTVRRPLSEYQRYQLAWGIPGNIEAGEDIRILDLADLDLDLPSHDFWLFDESLVVDLNFRPDGTLIDIDQREDPDLTQYLKWRDTALDNAVPLSEWDART</sequence>
<organism evidence="2 3">
    <name type="scientific">Saccharopolyspora phatthalungensis</name>
    <dbReference type="NCBI Taxonomy" id="664693"/>
    <lineage>
        <taxon>Bacteria</taxon>
        <taxon>Bacillati</taxon>
        <taxon>Actinomycetota</taxon>
        <taxon>Actinomycetes</taxon>
        <taxon>Pseudonocardiales</taxon>
        <taxon>Pseudonocardiaceae</taxon>
        <taxon>Saccharopolyspora</taxon>
    </lineage>
</organism>
<name>A0A840QDG9_9PSEU</name>
<dbReference type="Proteomes" id="UP000584374">
    <property type="component" value="Unassembled WGS sequence"/>
</dbReference>
<dbReference type="AlphaFoldDB" id="A0A840QDG9"/>
<dbReference type="Pfam" id="PF21806">
    <property type="entry name" value="DUF6879"/>
    <property type="match status" value="1"/>
</dbReference>
<evidence type="ECO:0000313" key="2">
    <source>
        <dbReference type="EMBL" id="MBB5155003.1"/>
    </source>
</evidence>
<dbReference type="EMBL" id="JACHIW010000001">
    <property type="protein sequence ID" value="MBB5155003.1"/>
    <property type="molecule type" value="Genomic_DNA"/>
</dbReference>
<evidence type="ECO:0000259" key="1">
    <source>
        <dbReference type="Pfam" id="PF21806"/>
    </source>
</evidence>
<gene>
    <name evidence="2" type="ORF">BJ970_002537</name>
</gene>
<evidence type="ECO:0000313" key="3">
    <source>
        <dbReference type="Proteomes" id="UP000584374"/>
    </source>
</evidence>